<name>A0A3S4UH58_9ACTN</name>
<protein>
    <submittedName>
        <fullName evidence="2">Uncharacterized protein</fullName>
    </submittedName>
</protein>
<dbReference type="GeneID" id="71769764"/>
<keyword evidence="3" id="KW-1185">Reference proteome</keyword>
<dbReference type="RefSeq" id="WP_061787581.1">
    <property type="nucleotide sequence ID" value="NZ_LR134406.1"/>
</dbReference>
<evidence type="ECO:0000313" key="3">
    <source>
        <dbReference type="Proteomes" id="UP000273044"/>
    </source>
</evidence>
<proteinExistence type="predicted"/>
<dbReference type="Proteomes" id="UP000273044">
    <property type="component" value="Chromosome"/>
</dbReference>
<evidence type="ECO:0000256" key="1">
    <source>
        <dbReference type="SAM" id="SignalP"/>
    </source>
</evidence>
<feature type="signal peptide" evidence="1">
    <location>
        <begin position="1"/>
        <end position="24"/>
    </location>
</feature>
<sequence length="177" mass="19041">MKKFVVIAGICLAVGLGVSGCVSGTPSQAPQSTVSASGASLAKEGDKLTDTDPQANLFNGSGVKVTIEPAAKTARFQLVDPSSGKDFSDYYVFDYAKQTMLCHRLVSAMQKEFDYTLNLGTGELVTVVDGQGNDAIKTLKERGMFDKAQKDRGQERGELEAWFQKRYGKTIEEAATP</sequence>
<evidence type="ECO:0000313" key="2">
    <source>
        <dbReference type="EMBL" id="VEH71499.1"/>
    </source>
</evidence>
<gene>
    <name evidence="2" type="ORF">NCTC12967_02821</name>
</gene>
<dbReference type="AlphaFoldDB" id="A0A3S4UH58"/>
<feature type="chain" id="PRO_5039715352" evidence="1">
    <location>
        <begin position="25"/>
        <end position="177"/>
    </location>
</feature>
<accession>A0A3S4UH58</accession>
<organism evidence="2 3">
    <name type="scientific">Arachnia propionica</name>
    <dbReference type="NCBI Taxonomy" id="1750"/>
    <lineage>
        <taxon>Bacteria</taxon>
        <taxon>Bacillati</taxon>
        <taxon>Actinomycetota</taxon>
        <taxon>Actinomycetes</taxon>
        <taxon>Propionibacteriales</taxon>
        <taxon>Propionibacteriaceae</taxon>
        <taxon>Arachnia</taxon>
    </lineage>
</organism>
<dbReference type="EMBL" id="LR134406">
    <property type="protein sequence ID" value="VEH71499.1"/>
    <property type="molecule type" value="Genomic_DNA"/>
</dbReference>
<reference evidence="2 3" key="1">
    <citation type="submission" date="2018-12" db="EMBL/GenBank/DDBJ databases">
        <authorList>
            <consortium name="Pathogen Informatics"/>
        </authorList>
    </citation>
    <scope>NUCLEOTIDE SEQUENCE [LARGE SCALE GENOMIC DNA]</scope>
    <source>
        <strain evidence="2 3">NCTC12967</strain>
    </source>
</reference>
<dbReference type="PROSITE" id="PS51257">
    <property type="entry name" value="PROKAR_LIPOPROTEIN"/>
    <property type="match status" value="1"/>
</dbReference>
<keyword evidence="1" id="KW-0732">Signal</keyword>